<accession>A0A6J4NNC7</accession>
<sequence>MQYPDAMSEPDAASTQATLDALRALEEDAPELERIENLLDRFNIFESIGFIGREVMHSRFLAFLLDPKQNHGLGTLFLRGFLRKVSESTDKVSLPQILDNADEGSLDQTVVQTEVYTGDGRIDLLLLNEAGKWAMIVENKIWSAEHSDQLGRYFRFVKKTYPRWRISGVYLTPFGAVPSRARDRERYRTLRYGAVCDAVEGVLADRGPRLDPNVRMALEHYAEMVRRSIVGDAEVNRLSREIYRKHHNAIRHIMDDATASSTATRKLLIELIKGTPKFRYGYHEPEGMMDWIVFDYRKWDVPALRVGENYHGSKRLLYFVIRSAFPDSLEVWLEVGPGDPTTRSRLLDAARKNSMSVEMVDGTEDNWFLYKRSMLTSKSFDSLSDEERDAEVCKQWASFLEDDVPRIEDALRRVQWIWK</sequence>
<proteinExistence type="predicted"/>
<name>A0A6J4NNC7_9CHLR</name>
<evidence type="ECO:0008006" key="2">
    <source>
        <dbReference type="Google" id="ProtNLM"/>
    </source>
</evidence>
<dbReference type="Pfam" id="PF14281">
    <property type="entry name" value="PDDEXK_4"/>
    <property type="match status" value="1"/>
</dbReference>
<dbReference type="EMBL" id="CADCTR010003300">
    <property type="protein sequence ID" value="CAA9393081.1"/>
    <property type="molecule type" value="Genomic_DNA"/>
</dbReference>
<gene>
    <name evidence="1" type="ORF">AVDCRST_MAG93-9830</name>
</gene>
<reference evidence="1" key="1">
    <citation type="submission" date="2020-02" db="EMBL/GenBank/DDBJ databases">
        <authorList>
            <person name="Meier V. D."/>
        </authorList>
    </citation>
    <scope>NUCLEOTIDE SEQUENCE</scope>
    <source>
        <strain evidence="1">AVDCRST_MAG93</strain>
    </source>
</reference>
<dbReference type="AlphaFoldDB" id="A0A6J4NNC7"/>
<protein>
    <recommendedName>
        <fullName evidence="2">PD-(D/E)XK nuclease superfamily protein</fullName>
    </recommendedName>
</protein>
<organism evidence="1">
    <name type="scientific">uncultured Chloroflexia bacterium</name>
    <dbReference type="NCBI Taxonomy" id="1672391"/>
    <lineage>
        <taxon>Bacteria</taxon>
        <taxon>Bacillati</taxon>
        <taxon>Chloroflexota</taxon>
        <taxon>Chloroflexia</taxon>
        <taxon>environmental samples</taxon>
    </lineage>
</organism>
<dbReference type="InterPro" id="IPR029470">
    <property type="entry name" value="PDDEXK_4"/>
</dbReference>
<evidence type="ECO:0000313" key="1">
    <source>
        <dbReference type="EMBL" id="CAA9393081.1"/>
    </source>
</evidence>